<dbReference type="CDD" id="cd13965">
    <property type="entry name" value="PT_UbiA_3"/>
    <property type="match status" value="1"/>
</dbReference>
<dbReference type="PANTHER" id="PTHR42723">
    <property type="entry name" value="CHLOROPHYLL SYNTHASE"/>
    <property type="match status" value="1"/>
</dbReference>
<dbReference type="InterPro" id="IPR050475">
    <property type="entry name" value="Prenyltransferase_related"/>
</dbReference>
<reference evidence="6 7" key="1">
    <citation type="submission" date="2014-06" db="EMBL/GenBank/DDBJ databases">
        <title>The Genome of the Aflatoxigenic Filamentous Fungus Aspergillus nomius.</title>
        <authorList>
            <person name="Moore M.G."/>
            <person name="Shannon B.M."/>
            <person name="Brian M.M."/>
        </authorList>
    </citation>
    <scope>NUCLEOTIDE SEQUENCE [LARGE SCALE GENOMIC DNA]</scope>
    <source>
        <strain evidence="6 7">NRRL 13137</strain>
    </source>
</reference>
<feature type="transmembrane region" description="Helical" evidence="5">
    <location>
        <begin position="120"/>
        <end position="139"/>
    </location>
</feature>
<dbReference type="OrthoDB" id="434972at2759"/>
<dbReference type="GeneID" id="26810976"/>
<keyword evidence="4 5" id="KW-0472">Membrane</keyword>
<evidence type="ECO:0000256" key="3">
    <source>
        <dbReference type="ARBA" id="ARBA00022989"/>
    </source>
</evidence>
<evidence type="ECO:0000256" key="4">
    <source>
        <dbReference type="ARBA" id="ARBA00023136"/>
    </source>
</evidence>
<dbReference type="STRING" id="1509407.A0A0L1ITU3"/>
<evidence type="ECO:0000256" key="2">
    <source>
        <dbReference type="ARBA" id="ARBA00022692"/>
    </source>
</evidence>
<feature type="transmembrane region" description="Helical" evidence="5">
    <location>
        <begin position="160"/>
        <end position="180"/>
    </location>
</feature>
<comment type="caution">
    <text evidence="6">The sequence shown here is derived from an EMBL/GenBank/DDBJ whole genome shotgun (WGS) entry which is preliminary data.</text>
</comment>
<evidence type="ECO:0008006" key="8">
    <source>
        <dbReference type="Google" id="ProtNLM"/>
    </source>
</evidence>
<dbReference type="GO" id="GO:0016765">
    <property type="term" value="F:transferase activity, transferring alkyl or aryl (other than methyl) groups"/>
    <property type="evidence" value="ECO:0007669"/>
    <property type="project" value="InterPro"/>
</dbReference>
<dbReference type="EMBL" id="JNOM01000313">
    <property type="protein sequence ID" value="KNG82825.1"/>
    <property type="molecule type" value="Genomic_DNA"/>
</dbReference>
<dbReference type="InterPro" id="IPR000537">
    <property type="entry name" value="UbiA_prenyltransferase"/>
</dbReference>
<evidence type="ECO:0000313" key="6">
    <source>
        <dbReference type="EMBL" id="KNG82825.1"/>
    </source>
</evidence>
<dbReference type="AlphaFoldDB" id="A0A0L1ITU3"/>
<protein>
    <recommendedName>
        <fullName evidence="8">UbiA prenyltransferase family protein</fullName>
    </recommendedName>
</protein>
<evidence type="ECO:0000256" key="1">
    <source>
        <dbReference type="ARBA" id="ARBA00004141"/>
    </source>
</evidence>
<feature type="transmembrane region" description="Helical" evidence="5">
    <location>
        <begin position="200"/>
        <end position="219"/>
    </location>
</feature>
<feature type="transmembrane region" description="Helical" evidence="5">
    <location>
        <begin position="268"/>
        <end position="285"/>
    </location>
</feature>
<evidence type="ECO:0000256" key="5">
    <source>
        <dbReference type="SAM" id="Phobius"/>
    </source>
</evidence>
<gene>
    <name evidence="6" type="ORF">ANOM_009172</name>
</gene>
<keyword evidence="2 5" id="KW-0812">Transmembrane</keyword>
<accession>A0A0L1ITU3</accession>
<keyword evidence="3 5" id="KW-1133">Transmembrane helix</keyword>
<name>A0A0L1ITU3_ASPN3</name>
<organism evidence="6 7">
    <name type="scientific">Aspergillus nomiae NRRL (strain ATCC 15546 / NRRL 13137 / CBS 260.88 / M93)</name>
    <dbReference type="NCBI Taxonomy" id="1509407"/>
    <lineage>
        <taxon>Eukaryota</taxon>
        <taxon>Fungi</taxon>
        <taxon>Dikarya</taxon>
        <taxon>Ascomycota</taxon>
        <taxon>Pezizomycotina</taxon>
        <taxon>Eurotiomycetes</taxon>
        <taxon>Eurotiomycetidae</taxon>
        <taxon>Eurotiales</taxon>
        <taxon>Aspergillaceae</taxon>
        <taxon>Aspergillus</taxon>
        <taxon>Aspergillus subgen. Circumdati</taxon>
    </lineage>
</organism>
<sequence length="327" mass="36216">MEKTRQDPSISTKPFPFKDLPAIIWLFSESDIPTFVLPNSAFGLLGALAGPALADGSIFPSAIDLIFYRLPLVILFNWAVVFIFQLANQRSPEAIQEDRLNKPWRPLPTGRISAEQTRRLLLVAIPAVLALTYGLRVWQESALIMILAWMYNDLKGGDELSRDLVIAIAYGLFNASSLRIALGSSADLNPAAARISRRGYLWITMISGVILTTMSIQDLKDMAGDRSRGRLTIPLLVGPTRSRWLIAVLVLCWGPVCVFFWDLPLRCYIAPCAMAVGVAASVVWLRDIRSDAAAWRLWCAWLVVLYLLPWVATSGVGAPVYKDPPCT</sequence>
<evidence type="ECO:0000313" key="7">
    <source>
        <dbReference type="Proteomes" id="UP000037505"/>
    </source>
</evidence>
<keyword evidence="7" id="KW-1185">Reference proteome</keyword>
<dbReference type="Proteomes" id="UP000037505">
    <property type="component" value="Unassembled WGS sequence"/>
</dbReference>
<proteinExistence type="predicted"/>
<dbReference type="Pfam" id="PF01040">
    <property type="entry name" value="UbiA"/>
    <property type="match status" value="1"/>
</dbReference>
<feature type="transmembrane region" description="Helical" evidence="5">
    <location>
        <begin position="297"/>
        <end position="321"/>
    </location>
</feature>
<comment type="subcellular location">
    <subcellularLocation>
        <location evidence="1">Membrane</location>
        <topology evidence="1">Multi-pass membrane protein</topology>
    </subcellularLocation>
</comment>
<dbReference type="RefSeq" id="XP_015403748.1">
    <property type="nucleotide sequence ID" value="XM_015554428.1"/>
</dbReference>
<dbReference type="PANTHER" id="PTHR42723:SF1">
    <property type="entry name" value="CHLOROPHYLL SYNTHASE, CHLOROPLASTIC"/>
    <property type="match status" value="1"/>
</dbReference>
<dbReference type="GO" id="GO:0016020">
    <property type="term" value="C:membrane"/>
    <property type="evidence" value="ECO:0007669"/>
    <property type="project" value="UniProtKB-SubCell"/>
</dbReference>
<feature type="transmembrane region" description="Helical" evidence="5">
    <location>
        <begin position="66"/>
        <end position="87"/>
    </location>
</feature>